<feature type="transmembrane region" description="Helical" evidence="1">
    <location>
        <begin position="55"/>
        <end position="77"/>
    </location>
</feature>
<accession>A0A0K0FIB2</accession>
<feature type="transmembrane region" description="Helical" evidence="1">
    <location>
        <begin position="128"/>
        <end position="149"/>
    </location>
</feature>
<keyword evidence="1" id="KW-1133">Transmembrane helix</keyword>
<sequence length="305" mass="36290">MNGENDYSIEKYSIGIGLIYFATSTSLIFLQIVIFYTFYKNPILLDNTIFKIMKLWGIFTIFQQTNHFISSIYTIFYVLPPKIILRIFGSFLQCGYLTSVICALLLTLNRFDSIYHHRYFKFIDRDKFFKYGIYFCYLYAIVVLCIYNVPDFGYYFYLQTLSFQYDTDQDKWRYVWEYENKSAFVILTFCLFIYINIFLKVLCLRKQSLTESYKFSDIKLLIPALFEILLTLSLETLWEYWLEPNSTSVHKFVILNYLFIIVSGTNTISSVLVIKEVQNTATFILRYKSKQSITRIISIAYAKKL</sequence>
<dbReference type="Proteomes" id="UP000035680">
    <property type="component" value="Unassembled WGS sequence"/>
</dbReference>
<keyword evidence="1" id="KW-0472">Membrane</keyword>
<feature type="transmembrane region" description="Helical" evidence="1">
    <location>
        <begin position="220"/>
        <end position="242"/>
    </location>
</feature>
<evidence type="ECO:0000313" key="2">
    <source>
        <dbReference type="Proteomes" id="UP000035680"/>
    </source>
</evidence>
<dbReference type="WBParaSite" id="SVE_0863100.1">
    <property type="protein sequence ID" value="SVE_0863100.1"/>
    <property type="gene ID" value="SVE_0863100"/>
</dbReference>
<feature type="transmembrane region" description="Helical" evidence="1">
    <location>
        <begin position="182"/>
        <end position="199"/>
    </location>
</feature>
<name>A0A0K0FIB2_STRVS</name>
<evidence type="ECO:0000256" key="1">
    <source>
        <dbReference type="SAM" id="Phobius"/>
    </source>
</evidence>
<keyword evidence="2" id="KW-1185">Reference proteome</keyword>
<reference evidence="2" key="1">
    <citation type="submission" date="2014-07" db="EMBL/GenBank/DDBJ databases">
        <authorList>
            <person name="Martin A.A"/>
            <person name="De Silva N."/>
        </authorList>
    </citation>
    <scope>NUCLEOTIDE SEQUENCE</scope>
</reference>
<reference evidence="3" key="2">
    <citation type="submission" date="2015-08" db="UniProtKB">
        <authorList>
            <consortium name="WormBaseParasite"/>
        </authorList>
    </citation>
    <scope>IDENTIFICATION</scope>
</reference>
<feature type="transmembrane region" description="Helical" evidence="1">
    <location>
        <begin position="83"/>
        <end position="108"/>
    </location>
</feature>
<dbReference type="InterPro" id="IPR019425">
    <property type="entry name" value="7TM_GPCR_serpentine_rcpt_Srt"/>
</dbReference>
<keyword evidence="1" id="KW-0812">Transmembrane</keyword>
<evidence type="ECO:0000313" key="3">
    <source>
        <dbReference type="WBParaSite" id="SVE_0863100.1"/>
    </source>
</evidence>
<protein>
    <submittedName>
        <fullName evidence="3">7TM_GPCR_Srx domain-containing protein</fullName>
    </submittedName>
</protein>
<feature type="transmembrane region" description="Helical" evidence="1">
    <location>
        <begin position="12"/>
        <end position="35"/>
    </location>
</feature>
<feature type="transmembrane region" description="Helical" evidence="1">
    <location>
        <begin position="254"/>
        <end position="274"/>
    </location>
</feature>
<dbReference type="AlphaFoldDB" id="A0A0K0FIB2"/>
<dbReference type="Pfam" id="PF10321">
    <property type="entry name" value="7TM_GPCR_Srt"/>
    <property type="match status" value="1"/>
</dbReference>
<proteinExistence type="predicted"/>
<organism evidence="2 3">
    <name type="scientific">Strongyloides venezuelensis</name>
    <name type="common">Threadworm</name>
    <dbReference type="NCBI Taxonomy" id="75913"/>
    <lineage>
        <taxon>Eukaryota</taxon>
        <taxon>Metazoa</taxon>
        <taxon>Ecdysozoa</taxon>
        <taxon>Nematoda</taxon>
        <taxon>Chromadorea</taxon>
        <taxon>Rhabditida</taxon>
        <taxon>Tylenchina</taxon>
        <taxon>Panagrolaimomorpha</taxon>
        <taxon>Strongyloidoidea</taxon>
        <taxon>Strongyloididae</taxon>
        <taxon>Strongyloides</taxon>
    </lineage>
</organism>